<evidence type="ECO:0000313" key="2">
    <source>
        <dbReference type="Proteomes" id="UP000827976"/>
    </source>
</evidence>
<keyword evidence="2" id="KW-1185">Reference proteome</keyword>
<evidence type="ECO:0000313" key="1">
    <source>
        <dbReference type="EMBL" id="KAH7688966.1"/>
    </source>
</evidence>
<sequence>MSNRKKKISDTDIELETDSDKTVSNNDEEDDHKSESEEDDDGEEEEEEEEMSVEKMFAGERLPPWHEQLTLRAFVLSLFLSVMFSVIVMKLNLTSGIIPSLNISPGLLGFFFLKGWTKIVEKLGFSCRPFTRQENTVVQTCVVAAAGIAFSGGFGSYLFAMSERIASQSTELNKEDNIKNPGLGWMIAFLFYVSFLGLFSLMPLRKIMIIDYKLKYPSGTITAHLINSFHTPQGAVLAKKQVATLGKFFFMSFFWGVFQWFYSAGDDCGFKAFPALGIAAYKRKFYFDFSATYIGVGMICPHLINFSVLFGGIISWGILWPLIEKKKGYWFAYDLHESSVKGIQGYRISLAIGLMLGDGLYNFFKVLYSTIVAIITQIQSKGFNSRLPISDDDAPSFNCTNQKISYDEQRRTEVFLRDGLPNMTAVTLYFIISLISTTALSHIFPQLKWYYILLTYALAPIFAFCNAYGCGLTDWSVASTYGKLAIFIIGSLSGLNGGVIAGLAGCGAIFNIVSTASDIIQDFKTGYMTLASPRAMFISQVIGTAMGCLISPTIFWLFYKGLKDVGVPGSEFSAPYALAYRNMAVLGVEGFSSLPKHCLTLSCAFFIFAILINIIRDQVGVKIAMFIPIPMAMAIPFYLGSYFAIDMCIGGLVLFMWQKLNKPNANMFSSAVASGLVCGEGIWALPQAILSLVNLKPPICMKFLSRDMNEKVDEYIHSLS</sequence>
<dbReference type="Proteomes" id="UP000827976">
    <property type="component" value="Chromosome 3"/>
</dbReference>
<proteinExistence type="predicted"/>
<accession>A0ACB7WLU5</accession>
<name>A0ACB7WLU5_DIOAL</name>
<dbReference type="EMBL" id="CM037013">
    <property type="protein sequence ID" value="KAH7688966.1"/>
    <property type="molecule type" value="Genomic_DNA"/>
</dbReference>
<organism evidence="1 2">
    <name type="scientific">Dioscorea alata</name>
    <name type="common">Purple yam</name>
    <dbReference type="NCBI Taxonomy" id="55571"/>
    <lineage>
        <taxon>Eukaryota</taxon>
        <taxon>Viridiplantae</taxon>
        <taxon>Streptophyta</taxon>
        <taxon>Embryophyta</taxon>
        <taxon>Tracheophyta</taxon>
        <taxon>Spermatophyta</taxon>
        <taxon>Magnoliopsida</taxon>
        <taxon>Liliopsida</taxon>
        <taxon>Dioscoreales</taxon>
        <taxon>Dioscoreaceae</taxon>
        <taxon>Dioscorea</taxon>
    </lineage>
</organism>
<protein>
    <submittedName>
        <fullName evidence="1">Oligopeptide transporter OPT protein</fullName>
    </submittedName>
</protein>
<comment type="caution">
    <text evidence="1">The sequence shown here is derived from an EMBL/GenBank/DDBJ whole genome shotgun (WGS) entry which is preliminary data.</text>
</comment>
<gene>
    <name evidence="1" type="ORF">IHE45_03G063900</name>
</gene>
<reference evidence="2" key="1">
    <citation type="journal article" date="2022" name="Nat. Commun.">
        <title>Chromosome evolution and the genetic basis of agronomically important traits in greater yam.</title>
        <authorList>
            <person name="Bredeson J.V."/>
            <person name="Lyons J.B."/>
            <person name="Oniyinde I.O."/>
            <person name="Okereke N.R."/>
            <person name="Kolade O."/>
            <person name="Nnabue I."/>
            <person name="Nwadili C.O."/>
            <person name="Hribova E."/>
            <person name="Parker M."/>
            <person name="Nwogha J."/>
            <person name="Shu S."/>
            <person name="Carlson J."/>
            <person name="Kariba R."/>
            <person name="Muthemba S."/>
            <person name="Knop K."/>
            <person name="Barton G.J."/>
            <person name="Sherwood A.V."/>
            <person name="Lopez-Montes A."/>
            <person name="Asiedu R."/>
            <person name="Jamnadass R."/>
            <person name="Muchugi A."/>
            <person name="Goodstein D."/>
            <person name="Egesi C.N."/>
            <person name="Featherston J."/>
            <person name="Asfaw A."/>
            <person name="Simpson G.G."/>
            <person name="Dolezel J."/>
            <person name="Hendre P.S."/>
            <person name="Van Deynze A."/>
            <person name="Kumar P.L."/>
            <person name="Obidiegwu J.E."/>
            <person name="Bhattacharjee R."/>
            <person name="Rokhsar D.S."/>
        </authorList>
    </citation>
    <scope>NUCLEOTIDE SEQUENCE [LARGE SCALE GENOMIC DNA]</scope>
    <source>
        <strain evidence="2">cv. TDa95/00328</strain>
    </source>
</reference>